<name>A0A1L7WU58_9HELO</name>
<dbReference type="GO" id="GO:0004222">
    <property type="term" value="F:metalloendopeptidase activity"/>
    <property type="evidence" value="ECO:0007669"/>
    <property type="project" value="InterPro"/>
</dbReference>
<evidence type="ECO:0000259" key="7">
    <source>
        <dbReference type="PROSITE" id="PS50214"/>
    </source>
</evidence>
<dbReference type="OrthoDB" id="5951731at2759"/>
<dbReference type="SUPFAM" id="SSF55486">
    <property type="entry name" value="Metalloproteases ('zincins'), catalytic domain"/>
    <property type="match status" value="1"/>
</dbReference>
<dbReference type="PANTHER" id="PTHR11905">
    <property type="entry name" value="ADAM A DISINTEGRIN AND METALLOPROTEASE DOMAIN"/>
    <property type="match status" value="1"/>
</dbReference>
<evidence type="ECO:0000256" key="5">
    <source>
        <dbReference type="SAM" id="Phobius"/>
    </source>
</evidence>
<dbReference type="InterPro" id="IPR036436">
    <property type="entry name" value="Disintegrin_dom_sf"/>
</dbReference>
<evidence type="ECO:0000313" key="10">
    <source>
        <dbReference type="Proteomes" id="UP000184330"/>
    </source>
</evidence>
<comment type="caution">
    <text evidence="4">Lacks conserved residue(s) required for the propagation of feature annotation.</text>
</comment>
<dbReference type="InterPro" id="IPR001762">
    <property type="entry name" value="Disintegrin_dom"/>
</dbReference>
<feature type="signal peptide" evidence="6">
    <location>
        <begin position="1"/>
        <end position="23"/>
    </location>
</feature>
<organism evidence="9 10">
    <name type="scientific">Phialocephala subalpina</name>
    <dbReference type="NCBI Taxonomy" id="576137"/>
    <lineage>
        <taxon>Eukaryota</taxon>
        <taxon>Fungi</taxon>
        <taxon>Dikarya</taxon>
        <taxon>Ascomycota</taxon>
        <taxon>Pezizomycotina</taxon>
        <taxon>Leotiomycetes</taxon>
        <taxon>Helotiales</taxon>
        <taxon>Mollisiaceae</taxon>
        <taxon>Phialocephala</taxon>
        <taxon>Phialocephala fortinii species complex</taxon>
    </lineage>
</organism>
<feature type="transmembrane region" description="Helical" evidence="5">
    <location>
        <begin position="699"/>
        <end position="721"/>
    </location>
</feature>
<keyword evidence="4" id="KW-0862">Zinc</keyword>
<evidence type="ECO:0000256" key="2">
    <source>
        <dbReference type="ARBA" id="ARBA00056552"/>
    </source>
</evidence>
<feature type="active site" evidence="4">
    <location>
        <position position="415"/>
    </location>
</feature>
<keyword evidence="5" id="KW-1133">Transmembrane helix</keyword>
<keyword evidence="9" id="KW-0645">Protease</keyword>
<dbReference type="InterPro" id="IPR024079">
    <property type="entry name" value="MetalloPept_cat_dom_sf"/>
</dbReference>
<evidence type="ECO:0000256" key="6">
    <source>
        <dbReference type="SAM" id="SignalP"/>
    </source>
</evidence>
<keyword evidence="5" id="KW-0812">Transmembrane</keyword>
<evidence type="ECO:0000313" key="9">
    <source>
        <dbReference type="EMBL" id="CZR56312.1"/>
    </source>
</evidence>
<dbReference type="FunFam" id="4.10.70.10:FF:000003">
    <property type="entry name" value="Disintegrin and metalloproteinase domain-containing protein 17"/>
    <property type="match status" value="1"/>
</dbReference>
<dbReference type="GO" id="GO:0046872">
    <property type="term" value="F:metal ion binding"/>
    <property type="evidence" value="ECO:0007669"/>
    <property type="project" value="UniProtKB-KW"/>
</dbReference>
<keyword evidence="6" id="KW-0732">Signal</keyword>
<evidence type="ECO:0000259" key="8">
    <source>
        <dbReference type="PROSITE" id="PS50215"/>
    </source>
</evidence>
<gene>
    <name evidence="9" type="ORF">PAC_06200</name>
</gene>
<keyword evidence="5" id="KW-0472">Membrane</keyword>
<feature type="domain" description="Disintegrin" evidence="7">
    <location>
        <begin position="499"/>
        <end position="588"/>
    </location>
</feature>
<dbReference type="PANTHER" id="PTHR11905:SF222">
    <property type="entry name" value="ADAM FAMILY OF METALLOPROTEASE ADM-A (AFU_ORTHOLOGUE AFUA_6G14420)"/>
    <property type="match status" value="1"/>
</dbReference>
<dbReference type="Pfam" id="PF00200">
    <property type="entry name" value="Disintegrin"/>
    <property type="match status" value="1"/>
</dbReference>
<reference evidence="9 10" key="1">
    <citation type="submission" date="2016-03" db="EMBL/GenBank/DDBJ databases">
        <authorList>
            <person name="Ploux O."/>
        </authorList>
    </citation>
    <scope>NUCLEOTIDE SEQUENCE [LARGE SCALE GENOMIC DNA]</scope>
    <source>
        <strain evidence="9 10">UAMH 11012</strain>
    </source>
</reference>
<dbReference type="EMBL" id="FJOG01000007">
    <property type="protein sequence ID" value="CZR56312.1"/>
    <property type="molecule type" value="Genomic_DNA"/>
</dbReference>
<dbReference type="Pfam" id="PF13688">
    <property type="entry name" value="Reprolysin_5"/>
    <property type="match status" value="1"/>
</dbReference>
<keyword evidence="10" id="KW-1185">Reference proteome</keyword>
<dbReference type="STRING" id="576137.A0A1L7WU58"/>
<keyword evidence="9" id="KW-0378">Hydrolase</keyword>
<dbReference type="PROSITE" id="PS50214">
    <property type="entry name" value="DISINTEGRIN_2"/>
    <property type="match status" value="1"/>
</dbReference>
<keyword evidence="4" id="KW-0479">Metal-binding</keyword>
<feature type="binding site" evidence="4">
    <location>
        <position position="424"/>
    </location>
    <ligand>
        <name>Zn(2+)</name>
        <dbReference type="ChEBI" id="CHEBI:29105"/>
        <note>catalytic</note>
    </ligand>
</feature>
<dbReference type="PROSITE" id="PS50215">
    <property type="entry name" value="ADAM_MEPRO"/>
    <property type="match status" value="1"/>
</dbReference>
<dbReference type="Gene3D" id="4.10.70.10">
    <property type="entry name" value="Disintegrin domain"/>
    <property type="match status" value="1"/>
</dbReference>
<feature type="chain" id="PRO_5012001625" description="Disintegrin and metalloproteinase domain-containing protein B" evidence="6">
    <location>
        <begin position="24"/>
        <end position="773"/>
    </location>
</feature>
<feature type="domain" description="Peptidase M12B" evidence="8">
    <location>
        <begin position="266"/>
        <end position="474"/>
    </location>
</feature>
<evidence type="ECO:0000256" key="4">
    <source>
        <dbReference type="PROSITE-ProRule" id="PRU00276"/>
    </source>
</evidence>
<protein>
    <recommendedName>
        <fullName evidence="3">Disintegrin and metalloproteinase domain-containing protein B</fullName>
    </recommendedName>
</protein>
<feature type="binding site" evidence="4">
    <location>
        <position position="414"/>
    </location>
    <ligand>
        <name>Zn(2+)</name>
        <dbReference type="ChEBI" id="CHEBI:29105"/>
        <note>catalytic</note>
    </ligand>
</feature>
<keyword evidence="1" id="KW-1015">Disulfide bond</keyword>
<dbReference type="Gene3D" id="3.40.390.10">
    <property type="entry name" value="Collagenase (Catalytic Domain)"/>
    <property type="match status" value="1"/>
</dbReference>
<dbReference type="AlphaFoldDB" id="A0A1L7WU58"/>
<dbReference type="InterPro" id="IPR034028">
    <property type="entry name" value="ZnMc_ADAM_fungal"/>
</dbReference>
<comment type="function">
    <text evidence="2">Probable zinc protease.</text>
</comment>
<dbReference type="SMART" id="SM00050">
    <property type="entry name" value="DISIN"/>
    <property type="match status" value="1"/>
</dbReference>
<evidence type="ECO:0000256" key="1">
    <source>
        <dbReference type="ARBA" id="ARBA00023157"/>
    </source>
</evidence>
<sequence length="773" mass="82729">MKLFHAATLSICTTISLYRYAGARSEARDRINYVFPVENPVIETLSQKVYHDTSFDFKFGLQNQQQQIKLTLEPNHNILGHDSFVEYLDLEGNVRHAEPIHRTNHRAFKGSAWIEEGFGNWVYAGWARVFVKKDGPRPLIEGAFSVMGDHHHIQLRSSYMQTKRDFDFHFAQEGEETMVVYRDSDMALVDEYKRDSVPSRCPSDQLSFNSAPGHPTFMSPQQDTTSLGFDLFGSNGKRQLGPGGTGGYGNLRGSIGSTDGCPTTTRVALIGIATDCSYTSSFESAEAVRENLITMVNTASDVYERTFNVTIGLQNLTISDAQCPTSASSATPWNVACISDDIETRLNQFSAWRGGRSDNNAYWTLMSTCNSGGTVGIAWLGQLCVSRVQGSGSQSVTGANVVVRTPGEWQVFAHESGHTFGAVHDCDASLCATSQTSQCCPVSSTSCDADSQYLMNPSSSRTMTEFSPCTVGNICSALGNNRVLSRCLLDNRNVTTINGAQCGNGVVEGDEECDCGGEGGCGDNACCNPTTCRFQSGAVCDDSNEACCSGCQFTSVNTICRASKGPCDIEEVCTGSSGSCPTDEYQPNGGSCGNDTSLFCAQGKCTSRDLQCQNVVIQGTSNNYTNSCDDDSCTLRCSWSTSSFCSALNRNLPDGTPCDGGLCNSGRCSSESSGGGSSGGGGGSSGNDVSPWVDRNRGLVIGLAVGLGSLVLLVLACSIYACCRRRNRSKGVVPMVSGPPMGQQLRGAPPAYPSPAYTNFVVRQSHPPLVRYA</sequence>
<dbReference type="CDD" id="cd04271">
    <property type="entry name" value="ZnMc_ADAM_fungal"/>
    <property type="match status" value="1"/>
</dbReference>
<dbReference type="GO" id="GO:0006508">
    <property type="term" value="P:proteolysis"/>
    <property type="evidence" value="ECO:0007669"/>
    <property type="project" value="UniProtKB-KW"/>
</dbReference>
<keyword evidence="9" id="KW-0482">Metalloprotease</keyword>
<dbReference type="InterPro" id="IPR001590">
    <property type="entry name" value="Peptidase_M12B"/>
</dbReference>
<feature type="binding site" evidence="4">
    <location>
        <position position="418"/>
    </location>
    <ligand>
        <name>Zn(2+)</name>
        <dbReference type="ChEBI" id="CHEBI:29105"/>
        <note>catalytic</note>
    </ligand>
</feature>
<accession>A0A1L7WU58</accession>
<dbReference type="SUPFAM" id="SSF57552">
    <property type="entry name" value="Blood coagulation inhibitor (disintegrin)"/>
    <property type="match status" value="1"/>
</dbReference>
<dbReference type="Proteomes" id="UP000184330">
    <property type="component" value="Unassembled WGS sequence"/>
</dbReference>
<proteinExistence type="predicted"/>
<evidence type="ECO:0000256" key="3">
    <source>
        <dbReference type="ARBA" id="ARBA00074021"/>
    </source>
</evidence>